<dbReference type="InterPro" id="IPR026843">
    <property type="entry name" value="SbcD_C"/>
</dbReference>
<dbReference type="EMBL" id="VSSQ01139235">
    <property type="protein sequence ID" value="MPN61929.1"/>
    <property type="molecule type" value="Genomic_DNA"/>
</dbReference>
<comment type="caution">
    <text evidence="2">The sequence shown here is derived from an EMBL/GenBank/DDBJ whole genome shotgun (WGS) entry which is preliminary data.</text>
</comment>
<proteinExistence type="predicted"/>
<dbReference type="Pfam" id="PF12320">
    <property type="entry name" value="SbcD_C"/>
    <property type="match status" value="1"/>
</dbReference>
<accession>A0A645JGW5</accession>
<protein>
    <recommendedName>
        <fullName evidence="1">Nuclease SbcCD subunit D C-terminal domain-containing protein</fullName>
    </recommendedName>
</protein>
<name>A0A645JGW5_9ZZZZ</name>
<feature type="domain" description="Nuclease SbcCD subunit D C-terminal" evidence="1">
    <location>
        <begin position="18"/>
        <end position="108"/>
    </location>
</feature>
<sequence length="134" mass="15581">MELREKGSLAVHTLPLTPKRDLREICGGYNEIASKNFYDGLDTGDYFHITLTDEEDVFDAVARLRSIYPRIMRLDYDNSRTRSQTDVFTAARAESRTPLELFDELYFKQNGAELTEEQKRIVSSHIEDIWEDAQ</sequence>
<organism evidence="2">
    <name type="scientific">bioreactor metagenome</name>
    <dbReference type="NCBI Taxonomy" id="1076179"/>
    <lineage>
        <taxon>unclassified sequences</taxon>
        <taxon>metagenomes</taxon>
        <taxon>ecological metagenomes</taxon>
    </lineage>
</organism>
<evidence type="ECO:0000259" key="1">
    <source>
        <dbReference type="Pfam" id="PF12320"/>
    </source>
</evidence>
<gene>
    <name evidence="2" type="ORF">SDC9_209675</name>
</gene>
<dbReference type="AlphaFoldDB" id="A0A645JGW5"/>
<reference evidence="2" key="1">
    <citation type="submission" date="2019-08" db="EMBL/GenBank/DDBJ databases">
        <authorList>
            <person name="Kucharzyk K."/>
            <person name="Murdoch R.W."/>
            <person name="Higgins S."/>
            <person name="Loffler F."/>
        </authorList>
    </citation>
    <scope>NUCLEOTIDE SEQUENCE</scope>
</reference>
<evidence type="ECO:0000313" key="2">
    <source>
        <dbReference type="EMBL" id="MPN61929.1"/>
    </source>
</evidence>